<dbReference type="GO" id="GO:0016887">
    <property type="term" value="F:ATP hydrolysis activity"/>
    <property type="evidence" value="ECO:0007669"/>
    <property type="project" value="InterPro"/>
</dbReference>
<evidence type="ECO:0000256" key="4">
    <source>
        <dbReference type="ARBA" id="ARBA00022475"/>
    </source>
</evidence>
<dbReference type="EMBL" id="FNZI01000010">
    <property type="protein sequence ID" value="SEJ71309.1"/>
    <property type="molecule type" value="Genomic_DNA"/>
</dbReference>
<comment type="similarity">
    <text evidence="2">Belongs to the ABC transporter superfamily.</text>
</comment>
<dbReference type="PANTHER" id="PTHR43297">
    <property type="entry name" value="OLIGOPEPTIDE TRANSPORT ATP-BINDING PROTEIN APPD"/>
    <property type="match status" value="1"/>
</dbReference>
<gene>
    <name evidence="9" type="ORF">SAMN05421637_2779</name>
</gene>
<keyword evidence="7" id="KW-0472">Membrane</keyword>
<dbReference type="OrthoDB" id="8481147at2"/>
<evidence type="ECO:0000313" key="9">
    <source>
        <dbReference type="EMBL" id="SEJ71309.1"/>
    </source>
</evidence>
<keyword evidence="5" id="KW-0547">Nucleotide-binding</keyword>
<dbReference type="RefSeq" id="WP_042216705.1">
    <property type="nucleotide sequence ID" value="NZ_BBLU01000020.1"/>
</dbReference>
<feature type="domain" description="ABC transporter" evidence="8">
    <location>
        <begin position="11"/>
        <end position="262"/>
    </location>
</feature>
<name>A0A1H7B0H1_9MICO</name>
<dbReference type="InterPro" id="IPR003439">
    <property type="entry name" value="ABC_transporter-like_ATP-bd"/>
</dbReference>
<dbReference type="SMART" id="SM00382">
    <property type="entry name" value="AAA"/>
    <property type="match status" value="1"/>
</dbReference>
<keyword evidence="10" id="KW-1185">Reference proteome</keyword>
<dbReference type="eggNOG" id="COG0444">
    <property type="taxonomic scope" value="Bacteria"/>
</dbReference>
<dbReference type="InterPro" id="IPR027417">
    <property type="entry name" value="P-loop_NTPase"/>
</dbReference>
<evidence type="ECO:0000256" key="1">
    <source>
        <dbReference type="ARBA" id="ARBA00004202"/>
    </source>
</evidence>
<evidence type="ECO:0000256" key="7">
    <source>
        <dbReference type="ARBA" id="ARBA00023136"/>
    </source>
</evidence>
<proteinExistence type="inferred from homology"/>
<evidence type="ECO:0000256" key="6">
    <source>
        <dbReference type="ARBA" id="ARBA00022840"/>
    </source>
</evidence>
<dbReference type="GO" id="GO:0005524">
    <property type="term" value="F:ATP binding"/>
    <property type="evidence" value="ECO:0007669"/>
    <property type="project" value="UniProtKB-KW"/>
</dbReference>
<dbReference type="InterPro" id="IPR003593">
    <property type="entry name" value="AAA+_ATPase"/>
</dbReference>
<dbReference type="InterPro" id="IPR017871">
    <property type="entry name" value="ABC_transporter-like_CS"/>
</dbReference>
<evidence type="ECO:0000313" key="10">
    <source>
        <dbReference type="Proteomes" id="UP000183315"/>
    </source>
</evidence>
<evidence type="ECO:0000259" key="8">
    <source>
        <dbReference type="PROSITE" id="PS50893"/>
    </source>
</evidence>
<dbReference type="SUPFAM" id="SSF52540">
    <property type="entry name" value="P-loop containing nucleoside triphosphate hydrolases"/>
    <property type="match status" value="1"/>
</dbReference>
<dbReference type="Gene3D" id="3.40.50.300">
    <property type="entry name" value="P-loop containing nucleotide triphosphate hydrolases"/>
    <property type="match status" value="1"/>
</dbReference>
<dbReference type="GO" id="GO:0015833">
    <property type="term" value="P:peptide transport"/>
    <property type="evidence" value="ECO:0007669"/>
    <property type="project" value="InterPro"/>
</dbReference>
<dbReference type="AlphaFoldDB" id="A0A1H7B0H1"/>
<dbReference type="PROSITE" id="PS50893">
    <property type="entry name" value="ABC_TRANSPORTER_2"/>
    <property type="match status" value="1"/>
</dbReference>
<dbReference type="Pfam" id="PF08352">
    <property type="entry name" value="oligo_HPY"/>
    <property type="match status" value="1"/>
</dbReference>
<keyword evidence="6 9" id="KW-0067">ATP-binding</keyword>
<dbReference type="CDD" id="cd03257">
    <property type="entry name" value="ABC_NikE_OppD_transporters"/>
    <property type="match status" value="1"/>
</dbReference>
<organism evidence="9 10">
    <name type="scientific">Demequina mangrovi</name>
    <dbReference type="NCBI Taxonomy" id="1043493"/>
    <lineage>
        <taxon>Bacteria</taxon>
        <taxon>Bacillati</taxon>
        <taxon>Actinomycetota</taxon>
        <taxon>Actinomycetes</taxon>
        <taxon>Micrococcales</taxon>
        <taxon>Demequinaceae</taxon>
        <taxon>Demequina</taxon>
    </lineage>
</organism>
<protein>
    <submittedName>
        <fullName evidence="9">Oligopeptide transport system ATP-binding protein/dipeptide transport system ATP-binding protein</fullName>
    </submittedName>
</protein>
<keyword evidence="3" id="KW-0813">Transport</keyword>
<accession>A0A1H7B0H1</accession>
<dbReference type="PANTHER" id="PTHR43297:SF2">
    <property type="entry name" value="DIPEPTIDE TRANSPORT ATP-BINDING PROTEIN DPPD"/>
    <property type="match status" value="1"/>
</dbReference>
<dbReference type="InterPro" id="IPR013563">
    <property type="entry name" value="Oligopep_ABC_C"/>
</dbReference>
<dbReference type="FunFam" id="3.40.50.300:FF:000016">
    <property type="entry name" value="Oligopeptide ABC transporter ATP-binding component"/>
    <property type="match status" value="1"/>
</dbReference>
<evidence type="ECO:0000256" key="3">
    <source>
        <dbReference type="ARBA" id="ARBA00022448"/>
    </source>
</evidence>
<dbReference type="Pfam" id="PF00005">
    <property type="entry name" value="ABC_tran"/>
    <property type="match status" value="1"/>
</dbReference>
<dbReference type="NCBIfam" id="TIGR01727">
    <property type="entry name" value="oligo_HPY"/>
    <property type="match status" value="1"/>
</dbReference>
<dbReference type="STRING" id="1043493.SAMN05421637_2779"/>
<dbReference type="GO" id="GO:0005886">
    <property type="term" value="C:plasma membrane"/>
    <property type="evidence" value="ECO:0007669"/>
    <property type="project" value="UniProtKB-SubCell"/>
</dbReference>
<dbReference type="Proteomes" id="UP000183315">
    <property type="component" value="Unassembled WGS sequence"/>
</dbReference>
<comment type="subcellular location">
    <subcellularLocation>
        <location evidence="1">Cell membrane</location>
        <topology evidence="1">Peripheral membrane protein</topology>
    </subcellularLocation>
</comment>
<sequence>MTATAIEAPALEVEDLEVNFISGDKVTYVLEGVSLEVRKGEAVGIVGESGSGKSVLARTILGIRPRGTVVDIRGTVRVSGEDQLGATEAQIRSRAGALASMIYQDPMRSLNPTVRVWKQIVEAITNRRRVPGDEARSRAVELLRSVGVPDPEARALAYPGEFSGGMLQRVGIAAAIAAHPDLLLADEPTTALDVTVQRRVLDLLEEVRAASGMGLVLVTHDLGLLADRTDRTVVMYAGRIMESGPTSIVASEPAHPYTQGLLAAIPRLTGPIQRELPAIGGSLPPLSAPRAGCPFAARCPLAQDRCAISRPPAVTVAEGHTAHCWAVADQQDEQEAAK</sequence>
<evidence type="ECO:0000256" key="5">
    <source>
        <dbReference type="ARBA" id="ARBA00022741"/>
    </source>
</evidence>
<reference evidence="10" key="1">
    <citation type="submission" date="2016-10" db="EMBL/GenBank/DDBJ databases">
        <authorList>
            <person name="Varghese N."/>
        </authorList>
    </citation>
    <scope>NUCLEOTIDE SEQUENCE [LARGE SCALE GENOMIC DNA]</scope>
    <source>
        <strain evidence="10">DSM 24868</strain>
    </source>
</reference>
<dbReference type="InterPro" id="IPR050388">
    <property type="entry name" value="ABC_Ni/Peptide_Import"/>
</dbReference>
<evidence type="ECO:0000256" key="2">
    <source>
        <dbReference type="ARBA" id="ARBA00005417"/>
    </source>
</evidence>
<keyword evidence="4" id="KW-1003">Cell membrane</keyword>
<dbReference type="PROSITE" id="PS00211">
    <property type="entry name" value="ABC_TRANSPORTER_1"/>
    <property type="match status" value="1"/>
</dbReference>